<gene>
    <name evidence="2" type="ORF">HYC85_002250</name>
</gene>
<accession>A0A7J7I8Z0</accession>
<evidence type="ECO:0000313" key="2">
    <source>
        <dbReference type="EMBL" id="KAF5961041.1"/>
    </source>
</evidence>
<feature type="compositionally biased region" description="Basic and acidic residues" evidence="1">
    <location>
        <begin position="91"/>
        <end position="110"/>
    </location>
</feature>
<evidence type="ECO:0000313" key="3">
    <source>
        <dbReference type="Proteomes" id="UP000593564"/>
    </source>
</evidence>
<name>A0A7J7I8Z0_CAMSI</name>
<protein>
    <submittedName>
        <fullName evidence="2">Uncharacterized protein</fullName>
    </submittedName>
</protein>
<evidence type="ECO:0000256" key="1">
    <source>
        <dbReference type="SAM" id="MobiDB-lite"/>
    </source>
</evidence>
<organism evidence="2 3">
    <name type="scientific">Camellia sinensis</name>
    <name type="common">Tea plant</name>
    <name type="synonym">Thea sinensis</name>
    <dbReference type="NCBI Taxonomy" id="4442"/>
    <lineage>
        <taxon>Eukaryota</taxon>
        <taxon>Viridiplantae</taxon>
        <taxon>Streptophyta</taxon>
        <taxon>Embryophyta</taxon>
        <taxon>Tracheophyta</taxon>
        <taxon>Spermatophyta</taxon>
        <taxon>Magnoliopsida</taxon>
        <taxon>eudicotyledons</taxon>
        <taxon>Gunneridae</taxon>
        <taxon>Pentapetalae</taxon>
        <taxon>asterids</taxon>
        <taxon>Ericales</taxon>
        <taxon>Theaceae</taxon>
        <taxon>Camellia</taxon>
    </lineage>
</organism>
<feature type="region of interest" description="Disordered" evidence="1">
    <location>
        <begin position="91"/>
        <end position="118"/>
    </location>
</feature>
<proteinExistence type="predicted"/>
<sequence>MAVQIVYSNSSLPILYPYAWSLSHRNSQDARQIRLKYQLPDNSKFDAPQNQSKPSEPARTAKPSSILFSITPALASTTLLISEFESDHTKHEVIASDHKEHAEDSEHIQRNGEGQGEDGLELVRSIIVEVKQELGRQIETESDWSF</sequence>
<comment type="caution">
    <text evidence="2">The sequence shown here is derived from an EMBL/GenBank/DDBJ whole genome shotgun (WGS) entry which is preliminary data.</text>
</comment>
<dbReference type="AlphaFoldDB" id="A0A7J7I8Z0"/>
<dbReference type="Proteomes" id="UP000593564">
    <property type="component" value="Unassembled WGS sequence"/>
</dbReference>
<feature type="region of interest" description="Disordered" evidence="1">
    <location>
        <begin position="39"/>
        <end position="62"/>
    </location>
</feature>
<reference evidence="3" key="1">
    <citation type="journal article" date="2020" name="Nat. Commun.">
        <title>Genome assembly of wild tea tree DASZ reveals pedigree and selection history of tea varieties.</title>
        <authorList>
            <person name="Zhang W."/>
            <person name="Zhang Y."/>
            <person name="Qiu H."/>
            <person name="Guo Y."/>
            <person name="Wan H."/>
            <person name="Zhang X."/>
            <person name="Scossa F."/>
            <person name="Alseekh S."/>
            <person name="Zhang Q."/>
            <person name="Wang P."/>
            <person name="Xu L."/>
            <person name="Schmidt M.H."/>
            <person name="Jia X."/>
            <person name="Li D."/>
            <person name="Zhu A."/>
            <person name="Guo F."/>
            <person name="Chen W."/>
            <person name="Ni D."/>
            <person name="Usadel B."/>
            <person name="Fernie A.R."/>
            <person name="Wen W."/>
        </authorList>
    </citation>
    <scope>NUCLEOTIDE SEQUENCE [LARGE SCALE GENOMIC DNA]</scope>
    <source>
        <strain evidence="3">cv. G240</strain>
    </source>
</reference>
<reference evidence="2 3" key="2">
    <citation type="submission" date="2020-07" db="EMBL/GenBank/DDBJ databases">
        <title>Genome assembly of wild tea tree DASZ reveals pedigree and selection history of tea varieties.</title>
        <authorList>
            <person name="Zhang W."/>
        </authorList>
    </citation>
    <scope>NUCLEOTIDE SEQUENCE [LARGE SCALE GENOMIC DNA]</scope>
    <source>
        <strain evidence="3">cv. G240</strain>
        <tissue evidence="2">Leaf</tissue>
    </source>
</reference>
<dbReference type="EMBL" id="JACBKZ010000001">
    <property type="protein sequence ID" value="KAF5961041.1"/>
    <property type="molecule type" value="Genomic_DNA"/>
</dbReference>
<keyword evidence="3" id="KW-1185">Reference proteome</keyword>